<protein>
    <submittedName>
        <fullName evidence="2">Uncharacterized protein</fullName>
    </submittedName>
</protein>
<sequence>MAWGELFGLLAMLAALFGMSAVLTRRAGLNSAAAPLAALALTELVLLAAGLLGVLRPAGLALAALGLLGGVAEAVLAKKKGEPCPLAAALANPAAKLFWAVAVALAVGLFVLRPEFLNFDEYSFWGTAAKLTCETGALYTVCETGLPWQMTELAALPLASFFFQMFGPFAPWRAIFAADLLMLAAVAAAAGCAKKARLACPLFLAGLAVPTLVTVAGHTALLNTAWLEFLGDLPAGMLFGGAVAFWLAAKDEGTAARWLTLPVLLLAANVKSNTFVLGLAAAGLVALDAVLFAPAETRGAKRFAARLGFGAACLAAPAAQYLLWNNYIAGLVRRNAAAGGMGDTASASLPAVVVNGLKLLLGLPAESYFEARSDLFWQYGSAMTDAFFHRNVSVFGTGAAVVALTLAVFLAAVLLAPDKGARLRAALFAVGSSVCFAGYWLMLWLSYAFLLKDSTPESLASYPRYFASFYTGWLLLALAVLGVSCAAAKRPVFGRAAALAAGAVFAAALALGTEPQFTLLGVSGGEYASVRREVAVAKAAKETIQPGQKVFLIRQGDEGFSWFLFNQQLCPALVYGAGGATYGEPVLVEGMAYGAPYTAEKFAALLEKEQVDVLLVSGVDDIFEASYASLFADGLAAAKEGPTLYEQGEAGWTPAVSLAGEVTG</sequence>
<proteinExistence type="predicted"/>
<reference evidence="2" key="1">
    <citation type="journal article" date="2021" name="PeerJ">
        <title>Extensive microbial diversity within the chicken gut microbiome revealed by metagenomics and culture.</title>
        <authorList>
            <person name="Gilroy R."/>
            <person name="Ravi A."/>
            <person name="Getino M."/>
            <person name="Pursley I."/>
            <person name="Horton D.L."/>
            <person name="Alikhan N.F."/>
            <person name="Baker D."/>
            <person name="Gharbi K."/>
            <person name="Hall N."/>
            <person name="Watson M."/>
            <person name="Adriaenssens E.M."/>
            <person name="Foster-Nyarko E."/>
            <person name="Jarju S."/>
            <person name="Secka A."/>
            <person name="Antonio M."/>
            <person name="Oren A."/>
            <person name="Chaudhuri R.R."/>
            <person name="La Ragione R."/>
            <person name="Hildebrand F."/>
            <person name="Pallen M.J."/>
        </authorList>
    </citation>
    <scope>NUCLEOTIDE SEQUENCE</scope>
    <source>
        <strain evidence="2">2239</strain>
    </source>
</reference>
<dbReference type="Proteomes" id="UP000824193">
    <property type="component" value="Unassembled WGS sequence"/>
</dbReference>
<feature type="transmembrane region" description="Helical" evidence="1">
    <location>
        <begin position="307"/>
        <end position="324"/>
    </location>
</feature>
<organism evidence="2 3">
    <name type="scientific">Candidatus Allofournierella pullicola</name>
    <dbReference type="NCBI Taxonomy" id="2838596"/>
    <lineage>
        <taxon>Bacteria</taxon>
        <taxon>Bacillati</taxon>
        <taxon>Bacillota</taxon>
        <taxon>Clostridia</taxon>
        <taxon>Eubacteriales</taxon>
        <taxon>Oscillospiraceae</taxon>
        <taxon>Allofournierella</taxon>
    </lineage>
</organism>
<keyword evidence="1" id="KW-1133">Transmembrane helix</keyword>
<feature type="transmembrane region" description="Helical" evidence="1">
    <location>
        <begin position="170"/>
        <end position="190"/>
    </location>
</feature>
<dbReference type="EMBL" id="DXFW01000002">
    <property type="protein sequence ID" value="HIX04593.1"/>
    <property type="molecule type" value="Genomic_DNA"/>
</dbReference>
<comment type="caution">
    <text evidence="2">The sequence shown here is derived from an EMBL/GenBank/DDBJ whole genome shotgun (WGS) entry which is preliminary data.</text>
</comment>
<evidence type="ECO:0000256" key="1">
    <source>
        <dbReference type="SAM" id="Phobius"/>
    </source>
</evidence>
<gene>
    <name evidence="2" type="ORF">H9865_00570</name>
</gene>
<keyword evidence="1" id="KW-0812">Transmembrane</keyword>
<feature type="transmembrane region" description="Helical" evidence="1">
    <location>
        <begin position="276"/>
        <end position="295"/>
    </location>
</feature>
<feature type="transmembrane region" description="Helical" evidence="1">
    <location>
        <begin position="392"/>
        <end position="416"/>
    </location>
</feature>
<name>A0A9D1V273_9FIRM</name>
<feature type="transmembrane region" description="Helical" evidence="1">
    <location>
        <begin position="6"/>
        <end position="24"/>
    </location>
</feature>
<feature type="transmembrane region" description="Helical" evidence="1">
    <location>
        <begin position="492"/>
        <end position="511"/>
    </location>
</feature>
<feature type="transmembrane region" description="Helical" evidence="1">
    <location>
        <begin position="60"/>
        <end position="77"/>
    </location>
</feature>
<feature type="transmembrane region" description="Helical" evidence="1">
    <location>
        <begin position="465"/>
        <end position="485"/>
    </location>
</feature>
<keyword evidence="1" id="KW-0472">Membrane</keyword>
<feature type="transmembrane region" description="Helical" evidence="1">
    <location>
        <begin position="423"/>
        <end position="445"/>
    </location>
</feature>
<dbReference type="AlphaFoldDB" id="A0A9D1V273"/>
<feature type="transmembrane region" description="Helical" evidence="1">
    <location>
        <begin position="36"/>
        <end position="54"/>
    </location>
</feature>
<evidence type="ECO:0000313" key="2">
    <source>
        <dbReference type="EMBL" id="HIX04593.1"/>
    </source>
</evidence>
<feature type="transmembrane region" description="Helical" evidence="1">
    <location>
        <begin position="89"/>
        <end position="112"/>
    </location>
</feature>
<feature type="transmembrane region" description="Helical" evidence="1">
    <location>
        <begin position="229"/>
        <end position="248"/>
    </location>
</feature>
<evidence type="ECO:0000313" key="3">
    <source>
        <dbReference type="Proteomes" id="UP000824193"/>
    </source>
</evidence>
<reference evidence="2" key="2">
    <citation type="submission" date="2021-04" db="EMBL/GenBank/DDBJ databases">
        <authorList>
            <person name="Gilroy R."/>
        </authorList>
    </citation>
    <scope>NUCLEOTIDE SEQUENCE</scope>
    <source>
        <strain evidence="2">2239</strain>
    </source>
</reference>
<accession>A0A9D1V273</accession>
<feature type="transmembrane region" description="Helical" evidence="1">
    <location>
        <begin position="202"/>
        <end position="223"/>
    </location>
</feature>